<dbReference type="FunFam" id="1.10.3720.10:FF:000054">
    <property type="entry name" value="Molybdenum transport system permease"/>
    <property type="match status" value="1"/>
</dbReference>
<sequence>MLTESDLVTIWLTVKIAFTTTVLLMVFGTPLAWWLARTSSWLRGPINAIVAMPLILPPSVLGFYLLVAMGPNGPIGELTQWLGIGTLAFTFWGLVIASMLYSLPFVVQPIQNAIEAIGDKPLEVAATLGASKLDTFVSVVMPQAKRGFITASILGFAHTVGEFGVVLMVGGNIPGETKVVSVQIYDHVESLNYLQAHWLSGIMLIFSFVVLAIVYSTNRSSLSQSKPLAKSKTIANSKTLGF</sequence>
<comment type="similarity">
    <text evidence="3 12">Belongs to the binding-protein-dependent transport system permease family. CysTW subfamily.</text>
</comment>
<dbReference type="SUPFAM" id="SSF161098">
    <property type="entry name" value="MetI-like"/>
    <property type="match status" value="1"/>
</dbReference>
<feature type="transmembrane region" description="Helical" evidence="11">
    <location>
        <begin position="48"/>
        <end position="69"/>
    </location>
</feature>
<dbReference type="PANTHER" id="PTHR30183:SF8">
    <property type="entry name" value="MOLYBDENUM TRANSPORT SYSTEM PERMEASE"/>
    <property type="match status" value="1"/>
</dbReference>
<evidence type="ECO:0000256" key="4">
    <source>
        <dbReference type="ARBA" id="ARBA00022448"/>
    </source>
</evidence>
<dbReference type="GO" id="GO:0015098">
    <property type="term" value="F:molybdate ion transmembrane transporter activity"/>
    <property type="evidence" value="ECO:0007669"/>
    <property type="project" value="UniProtKB-UniRule"/>
</dbReference>
<evidence type="ECO:0000256" key="5">
    <source>
        <dbReference type="ARBA" id="ARBA00022475"/>
    </source>
</evidence>
<evidence type="ECO:0000256" key="12">
    <source>
        <dbReference type="RuleBase" id="RU365097"/>
    </source>
</evidence>
<dbReference type="PROSITE" id="PS50928">
    <property type="entry name" value="ABC_TM1"/>
    <property type="match status" value="1"/>
</dbReference>
<evidence type="ECO:0000259" key="13">
    <source>
        <dbReference type="PROSITE" id="PS50928"/>
    </source>
</evidence>
<evidence type="ECO:0000256" key="6">
    <source>
        <dbReference type="ARBA" id="ARBA00022505"/>
    </source>
</evidence>
<dbReference type="RefSeq" id="WP_142943304.1">
    <property type="nucleotide sequence ID" value="NZ_VIKR01000004.1"/>
</dbReference>
<evidence type="ECO:0000256" key="9">
    <source>
        <dbReference type="ARBA" id="ARBA00022989"/>
    </source>
</evidence>
<keyword evidence="9 11" id="KW-1133">Transmembrane helix</keyword>
<evidence type="ECO:0000256" key="10">
    <source>
        <dbReference type="ARBA" id="ARBA00023136"/>
    </source>
</evidence>
<keyword evidence="6 12" id="KW-0500">Molybdenum</keyword>
<evidence type="ECO:0000256" key="2">
    <source>
        <dbReference type="ARBA" id="ARBA00004429"/>
    </source>
</evidence>
<dbReference type="GO" id="GO:0005886">
    <property type="term" value="C:plasma membrane"/>
    <property type="evidence" value="ECO:0007669"/>
    <property type="project" value="UniProtKB-SubCell"/>
</dbReference>
<dbReference type="InterPro" id="IPR000515">
    <property type="entry name" value="MetI-like"/>
</dbReference>
<feature type="transmembrane region" description="Helical" evidence="11">
    <location>
        <begin position="148"/>
        <end position="173"/>
    </location>
</feature>
<evidence type="ECO:0000313" key="14">
    <source>
        <dbReference type="EMBL" id="TQV73172.1"/>
    </source>
</evidence>
<dbReference type="EMBL" id="VIKR01000004">
    <property type="protein sequence ID" value="TQV73172.1"/>
    <property type="molecule type" value="Genomic_DNA"/>
</dbReference>
<feature type="transmembrane region" description="Helical" evidence="11">
    <location>
        <begin position="12"/>
        <end position="36"/>
    </location>
</feature>
<evidence type="ECO:0000256" key="11">
    <source>
        <dbReference type="RuleBase" id="RU363032"/>
    </source>
</evidence>
<keyword evidence="8 11" id="KW-0812">Transmembrane</keyword>
<dbReference type="PANTHER" id="PTHR30183">
    <property type="entry name" value="MOLYBDENUM TRANSPORT SYSTEM PERMEASE PROTEIN MODB"/>
    <property type="match status" value="1"/>
</dbReference>
<keyword evidence="7 12" id="KW-0997">Cell inner membrane</keyword>
<comment type="function">
    <text evidence="1 12">Part of the binding-protein-dependent transport system for molybdenum; probably responsible for the translocation of the substrate across the membrane.</text>
</comment>
<comment type="caution">
    <text evidence="14">The sequence shown here is derived from an EMBL/GenBank/DDBJ whole genome shotgun (WGS) entry which is preliminary data.</text>
</comment>
<keyword evidence="10 11" id="KW-0472">Membrane</keyword>
<keyword evidence="15" id="KW-1185">Reference proteome</keyword>
<dbReference type="Pfam" id="PF00528">
    <property type="entry name" value="BPD_transp_1"/>
    <property type="match status" value="1"/>
</dbReference>
<feature type="domain" description="ABC transmembrane type-1" evidence="13">
    <location>
        <begin position="10"/>
        <end position="215"/>
    </location>
</feature>
<gene>
    <name evidence="14" type="primary">modB</name>
    <name evidence="14" type="ORF">FLL45_17140</name>
</gene>
<keyword evidence="4 11" id="KW-0813">Transport</keyword>
<dbReference type="NCBIfam" id="TIGR02141">
    <property type="entry name" value="modB_ABC"/>
    <property type="match status" value="1"/>
</dbReference>
<feature type="transmembrane region" description="Helical" evidence="11">
    <location>
        <begin position="81"/>
        <end position="103"/>
    </location>
</feature>
<evidence type="ECO:0000256" key="3">
    <source>
        <dbReference type="ARBA" id="ARBA00007069"/>
    </source>
</evidence>
<accession>A0A545T7K9</accession>
<dbReference type="OrthoDB" id="9795403at2"/>
<organism evidence="14 15">
    <name type="scientific">Aliikangiella marina</name>
    <dbReference type="NCBI Taxonomy" id="1712262"/>
    <lineage>
        <taxon>Bacteria</taxon>
        <taxon>Pseudomonadati</taxon>
        <taxon>Pseudomonadota</taxon>
        <taxon>Gammaproteobacteria</taxon>
        <taxon>Oceanospirillales</taxon>
        <taxon>Pleioneaceae</taxon>
        <taxon>Aliikangiella</taxon>
    </lineage>
</organism>
<dbReference type="AlphaFoldDB" id="A0A545T7K9"/>
<evidence type="ECO:0000256" key="7">
    <source>
        <dbReference type="ARBA" id="ARBA00022519"/>
    </source>
</evidence>
<dbReference type="InterPro" id="IPR011867">
    <property type="entry name" value="ModB_ABC"/>
</dbReference>
<keyword evidence="5" id="KW-1003">Cell membrane</keyword>
<evidence type="ECO:0000313" key="15">
    <source>
        <dbReference type="Proteomes" id="UP000317839"/>
    </source>
</evidence>
<dbReference type="Gene3D" id="1.10.3720.10">
    <property type="entry name" value="MetI-like"/>
    <property type="match status" value="1"/>
</dbReference>
<dbReference type="Proteomes" id="UP000317839">
    <property type="component" value="Unassembled WGS sequence"/>
</dbReference>
<reference evidence="14 15" key="1">
    <citation type="submission" date="2019-06" db="EMBL/GenBank/DDBJ databases">
        <title>Draft genome of Aliikangiella marina GYP-15.</title>
        <authorList>
            <person name="Wang G."/>
        </authorList>
    </citation>
    <scope>NUCLEOTIDE SEQUENCE [LARGE SCALE GENOMIC DNA]</scope>
    <source>
        <strain evidence="14 15">GYP-15</strain>
    </source>
</reference>
<evidence type="ECO:0000256" key="8">
    <source>
        <dbReference type="ARBA" id="ARBA00022692"/>
    </source>
</evidence>
<name>A0A545T7K9_9GAMM</name>
<dbReference type="CDD" id="cd06261">
    <property type="entry name" value="TM_PBP2"/>
    <property type="match status" value="1"/>
</dbReference>
<feature type="transmembrane region" description="Helical" evidence="11">
    <location>
        <begin position="193"/>
        <end position="215"/>
    </location>
</feature>
<protein>
    <recommendedName>
        <fullName evidence="12">Molybdenum transport system permease</fullName>
    </recommendedName>
</protein>
<comment type="subcellular location">
    <subcellularLocation>
        <location evidence="2 12">Cell inner membrane</location>
        <topology evidence="2 12">Multi-pass membrane protein</topology>
    </subcellularLocation>
    <subcellularLocation>
        <location evidence="11">Cell membrane</location>
        <topology evidence="11">Multi-pass membrane protein</topology>
    </subcellularLocation>
</comment>
<evidence type="ECO:0000256" key="1">
    <source>
        <dbReference type="ARBA" id="ARBA00002949"/>
    </source>
</evidence>
<dbReference type="InterPro" id="IPR035906">
    <property type="entry name" value="MetI-like_sf"/>
</dbReference>
<proteinExistence type="inferred from homology"/>